<evidence type="ECO:0000313" key="2">
    <source>
        <dbReference type="EMBL" id="KAK6296576.1"/>
    </source>
</evidence>
<keyword evidence="3" id="KW-1185">Reference proteome</keyword>
<evidence type="ECO:0000313" key="3">
    <source>
        <dbReference type="Proteomes" id="UP001356427"/>
    </source>
</evidence>
<protein>
    <recommendedName>
        <fullName evidence="1">Small ribosomal subunit protein mS23 conserved domain-containing protein</fullName>
    </recommendedName>
</protein>
<name>A0AAN8L1A0_9TELE</name>
<dbReference type="Proteomes" id="UP001356427">
    <property type="component" value="Unassembled WGS sequence"/>
</dbReference>
<dbReference type="EMBL" id="JAGTTL010000032">
    <property type="protein sequence ID" value="KAK6296576.1"/>
    <property type="molecule type" value="Genomic_DNA"/>
</dbReference>
<sequence>MAGSRLEKFGTVFTRDLMRSGVVKQSDKPIWYDVYKTFPPKKDTLYVRQWPRSMGRKKMLCLTSSTERMKSERNYMRCMEQGPELLISPNPTLFQHAKGLWRCTQS</sequence>
<gene>
    <name evidence="2" type="ORF">J4Q44_G00327180</name>
</gene>
<dbReference type="Pfam" id="PF10484">
    <property type="entry name" value="MRP-S23"/>
    <property type="match status" value="1"/>
</dbReference>
<dbReference type="AlphaFoldDB" id="A0AAN8L1A0"/>
<comment type="caution">
    <text evidence="2">The sequence shown here is derived from an EMBL/GenBank/DDBJ whole genome shotgun (WGS) entry which is preliminary data.</text>
</comment>
<dbReference type="GO" id="GO:0006412">
    <property type="term" value="P:translation"/>
    <property type="evidence" value="ECO:0007669"/>
    <property type="project" value="InterPro"/>
</dbReference>
<dbReference type="GO" id="GO:0003735">
    <property type="term" value="F:structural constituent of ribosome"/>
    <property type="evidence" value="ECO:0007669"/>
    <property type="project" value="InterPro"/>
</dbReference>
<organism evidence="2 3">
    <name type="scientific">Coregonus suidteri</name>
    <dbReference type="NCBI Taxonomy" id="861788"/>
    <lineage>
        <taxon>Eukaryota</taxon>
        <taxon>Metazoa</taxon>
        <taxon>Chordata</taxon>
        <taxon>Craniata</taxon>
        <taxon>Vertebrata</taxon>
        <taxon>Euteleostomi</taxon>
        <taxon>Actinopterygii</taxon>
        <taxon>Neopterygii</taxon>
        <taxon>Teleostei</taxon>
        <taxon>Protacanthopterygii</taxon>
        <taxon>Salmoniformes</taxon>
        <taxon>Salmonidae</taxon>
        <taxon>Coregoninae</taxon>
        <taxon>Coregonus</taxon>
    </lineage>
</organism>
<dbReference type="InterPro" id="IPR019520">
    <property type="entry name" value="Ribosomal_mS23_met"/>
</dbReference>
<dbReference type="InterPro" id="IPR023611">
    <property type="entry name" value="mS23_dom_met"/>
</dbReference>
<accession>A0AAN8L1A0</accession>
<reference evidence="2 3" key="1">
    <citation type="submission" date="2021-04" db="EMBL/GenBank/DDBJ databases">
        <authorList>
            <person name="De Guttry C."/>
            <person name="Zahm M."/>
            <person name="Klopp C."/>
            <person name="Cabau C."/>
            <person name="Louis A."/>
            <person name="Berthelot C."/>
            <person name="Parey E."/>
            <person name="Roest Crollius H."/>
            <person name="Montfort J."/>
            <person name="Robinson-Rechavi M."/>
            <person name="Bucao C."/>
            <person name="Bouchez O."/>
            <person name="Gislard M."/>
            <person name="Lluch J."/>
            <person name="Milhes M."/>
            <person name="Lampietro C."/>
            <person name="Lopez Roques C."/>
            <person name="Donnadieu C."/>
            <person name="Braasch I."/>
            <person name="Desvignes T."/>
            <person name="Postlethwait J."/>
            <person name="Bobe J."/>
            <person name="Wedekind C."/>
            <person name="Guiguen Y."/>
        </authorList>
    </citation>
    <scope>NUCLEOTIDE SEQUENCE [LARGE SCALE GENOMIC DNA]</scope>
    <source>
        <strain evidence="2">Cs_M1</strain>
        <tissue evidence="2">Blood</tissue>
    </source>
</reference>
<dbReference type="GO" id="GO:0005739">
    <property type="term" value="C:mitochondrion"/>
    <property type="evidence" value="ECO:0007669"/>
    <property type="project" value="InterPro"/>
</dbReference>
<dbReference type="PANTHER" id="PTHR15925">
    <property type="entry name" value="MITOCHONDRIAL RIBOSOMAL PROTEIN S23"/>
    <property type="match status" value="1"/>
</dbReference>
<dbReference type="PANTHER" id="PTHR15925:SF2">
    <property type="entry name" value="SMALL RIBOSOMAL SUBUNIT PROTEIN MS23"/>
    <property type="match status" value="1"/>
</dbReference>
<proteinExistence type="predicted"/>
<feature type="domain" description="Small ribosomal subunit protein mS23 conserved" evidence="1">
    <location>
        <begin position="2"/>
        <end position="53"/>
    </location>
</feature>
<dbReference type="GO" id="GO:0005840">
    <property type="term" value="C:ribosome"/>
    <property type="evidence" value="ECO:0007669"/>
    <property type="project" value="InterPro"/>
</dbReference>
<evidence type="ECO:0000259" key="1">
    <source>
        <dbReference type="Pfam" id="PF10484"/>
    </source>
</evidence>